<evidence type="ECO:0000256" key="3">
    <source>
        <dbReference type="ARBA" id="ARBA00022630"/>
    </source>
</evidence>
<dbReference type="Pfam" id="PF05199">
    <property type="entry name" value="GMC_oxred_C"/>
    <property type="match status" value="1"/>
</dbReference>
<dbReference type="Proteomes" id="UP000663846">
    <property type="component" value="Unassembled WGS sequence"/>
</dbReference>
<gene>
    <name evidence="8" type="ORF">RDB_LOCUS164739</name>
</gene>
<dbReference type="SUPFAM" id="SSF54373">
    <property type="entry name" value="FAD-linked reductases, C-terminal domain"/>
    <property type="match status" value="1"/>
</dbReference>
<comment type="similarity">
    <text evidence="2">Belongs to the GMC oxidoreductase family.</text>
</comment>
<dbReference type="Gene3D" id="3.50.50.60">
    <property type="entry name" value="FAD/NAD(P)-binding domain"/>
    <property type="match status" value="1"/>
</dbReference>
<feature type="domain" description="Glucose-methanol-choline oxidoreductase C-terminal" evidence="7">
    <location>
        <begin position="66"/>
        <end position="200"/>
    </location>
</feature>
<comment type="caution">
    <text evidence="8">The sequence shown here is derived from an EMBL/GenBank/DDBJ whole genome shotgun (WGS) entry which is preliminary data.</text>
</comment>
<evidence type="ECO:0000256" key="4">
    <source>
        <dbReference type="ARBA" id="ARBA00022729"/>
    </source>
</evidence>
<evidence type="ECO:0000256" key="2">
    <source>
        <dbReference type="ARBA" id="ARBA00010790"/>
    </source>
</evidence>
<keyword evidence="3" id="KW-0285">Flavoprotein</keyword>
<evidence type="ECO:0000256" key="5">
    <source>
        <dbReference type="ARBA" id="ARBA00022827"/>
    </source>
</evidence>
<evidence type="ECO:0000259" key="7">
    <source>
        <dbReference type="Pfam" id="PF05199"/>
    </source>
</evidence>
<evidence type="ECO:0000256" key="6">
    <source>
        <dbReference type="ARBA" id="ARBA00023002"/>
    </source>
</evidence>
<dbReference type="GO" id="GO:0050660">
    <property type="term" value="F:flavin adenine dinucleotide binding"/>
    <property type="evidence" value="ECO:0007669"/>
    <property type="project" value="InterPro"/>
</dbReference>
<dbReference type="Gene3D" id="3.30.560.10">
    <property type="entry name" value="Glucose Oxidase, domain 3"/>
    <property type="match status" value="1"/>
</dbReference>
<dbReference type="AlphaFoldDB" id="A0A8H3BSU9"/>
<evidence type="ECO:0000313" key="8">
    <source>
        <dbReference type="EMBL" id="CAE6464741.1"/>
    </source>
</evidence>
<sequence>MTAQLDREVASEKLTPLQELSYKIQKGWLKEEVGLAEVILYPGYAGAGVPKANTSYMTIFTAVQHPFSRGNIHLNSSDPLVPPQIDPKYLSKSIDLQTLVHLFKFTQKLSKTDPLASIIFTRQGPASEVTSDTAILEYVKANVVSIQHPIGTAALAPKELGGVVDVHLRVYGTANVRVADASIMPLHIGSHIQRTVYGIAEKAAEIIKKANAPN</sequence>
<proteinExistence type="inferred from homology"/>
<protein>
    <recommendedName>
        <fullName evidence="7">Glucose-methanol-choline oxidoreductase C-terminal domain-containing protein</fullName>
    </recommendedName>
</protein>
<dbReference type="EMBL" id="CAJMWS010000812">
    <property type="protein sequence ID" value="CAE6464741.1"/>
    <property type="molecule type" value="Genomic_DNA"/>
</dbReference>
<accession>A0A8H3BSU9</accession>
<comment type="cofactor">
    <cofactor evidence="1">
        <name>FAD</name>
        <dbReference type="ChEBI" id="CHEBI:57692"/>
    </cofactor>
</comment>
<keyword evidence="6" id="KW-0560">Oxidoreductase</keyword>
<dbReference type="InterPro" id="IPR012132">
    <property type="entry name" value="GMC_OxRdtase"/>
</dbReference>
<dbReference type="InterPro" id="IPR007867">
    <property type="entry name" value="GMC_OxRtase_C"/>
</dbReference>
<dbReference type="InterPro" id="IPR036188">
    <property type="entry name" value="FAD/NAD-bd_sf"/>
</dbReference>
<keyword evidence="4" id="KW-0732">Signal</keyword>
<dbReference type="GO" id="GO:0016614">
    <property type="term" value="F:oxidoreductase activity, acting on CH-OH group of donors"/>
    <property type="evidence" value="ECO:0007669"/>
    <property type="project" value="InterPro"/>
</dbReference>
<dbReference type="PANTHER" id="PTHR11552:SF201">
    <property type="entry name" value="GLUCOSE-METHANOL-CHOLINE OXIDOREDUCTASE N-TERMINAL DOMAIN-CONTAINING PROTEIN"/>
    <property type="match status" value="1"/>
</dbReference>
<dbReference type="PANTHER" id="PTHR11552">
    <property type="entry name" value="GLUCOSE-METHANOL-CHOLINE GMC OXIDOREDUCTASE"/>
    <property type="match status" value="1"/>
</dbReference>
<name>A0A8H3BSU9_9AGAM</name>
<organism evidence="8 9">
    <name type="scientific">Rhizoctonia solani</name>
    <dbReference type="NCBI Taxonomy" id="456999"/>
    <lineage>
        <taxon>Eukaryota</taxon>
        <taxon>Fungi</taxon>
        <taxon>Dikarya</taxon>
        <taxon>Basidiomycota</taxon>
        <taxon>Agaricomycotina</taxon>
        <taxon>Agaricomycetes</taxon>
        <taxon>Cantharellales</taxon>
        <taxon>Ceratobasidiaceae</taxon>
        <taxon>Rhizoctonia</taxon>
    </lineage>
</organism>
<reference evidence="8" key="1">
    <citation type="submission" date="2021-01" db="EMBL/GenBank/DDBJ databases">
        <authorList>
            <person name="Kaushik A."/>
        </authorList>
    </citation>
    <scope>NUCLEOTIDE SEQUENCE</scope>
    <source>
        <strain evidence="8">AG1-1C</strain>
    </source>
</reference>
<dbReference type="SUPFAM" id="SSF51905">
    <property type="entry name" value="FAD/NAD(P)-binding domain"/>
    <property type="match status" value="1"/>
</dbReference>
<keyword evidence="5" id="KW-0274">FAD</keyword>
<evidence type="ECO:0000313" key="9">
    <source>
        <dbReference type="Proteomes" id="UP000663846"/>
    </source>
</evidence>
<evidence type="ECO:0000256" key="1">
    <source>
        <dbReference type="ARBA" id="ARBA00001974"/>
    </source>
</evidence>